<keyword evidence="3" id="KW-1185">Reference proteome</keyword>
<dbReference type="EMBL" id="WWCL01000001">
    <property type="protein sequence ID" value="MYN44629.1"/>
    <property type="molecule type" value="Genomic_DNA"/>
</dbReference>
<reference evidence="2" key="1">
    <citation type="submission" date="2019-12" db="EMBL/GenBank/DDBJ databases">
        <title>Novel species isolated from a subtropical stream in China.</title>
        <authorList>
            <person name="Lu H."/>
        </authorList>
    </citation>
    <scope>NUCLEOTIDE SEQUENCE [LARGE SCALE GENOMIC DNA]</scope>
    <source>
        <strain evidence="2">FT93W</strain>
    </source>
</reference>
<evidence type="ECO:0000313" key="3">
    <source>
        <dbReference type="Proteomes" id="UP000444316"/>
    </source>
</evidence>
<sequence>MRWKLCMIPMILIAVAAMSALVMLLWNAVMPAIFTGAQCIDFWHAMGLLVLCRILFGGFRGRRGHGHGHHGFGRERWARWQAMTPEERALFHKNRGIFCRPKAEPKPAAKPEAQAE</sequence>
<keyword evidence="1" id="KW-0812">Transmembrane</keyword>
<comment type="caution">
    <text evidence="2">The sequence shown here is derived from an EMBL/GenBank/DDBJ whole genome shotgun (WGS) entry which is preliminary data.</text>
</comment>
<gene>
    <name evidence="2" type="ORF">GTP23_06005</name>
</gene>
<dbReference type="AlphaFoldDB" id="A0A845HUD9"/>
<keyword evidence="1" id="KW-0472">Membrane</keyword>
<dbReference type="Proteomes" id="UP000444316">
    <property type="component" value="Unassembled WGS sequence"/>
</dbReference>
<feature type="transmembrane region" description="Helical" evidence="1">
    <location>
        <begin position="32"/>
        <end position="56"/>
    </location>
</feature>
<evidence type="ECO:0000313" key="2">
    <source>
        <dbReference type="EMBL" id="MYN44629.1"/>
    </source>
</evidence>
<name>A0A845HUD9_9BURK</name>
<protein>
    <submittedName>
        <fullName evidence="2">Uncharacterized protein</fullName>
    </submittedName>
</protein>
<feature type="transmembrane region" description="Helical" evidence="1">
    <location>
        <begin position="7"/>
        <end position="26"/>
    </location>
</feature>
<evidence type="ECO:0000256" key="1">
    <source>
        <dbReference type="SAM" id="Phobius"/>
    </source>
</evidence>
<keyword evidence="1" id="KW-1133">Transmembrane helix</keyword>
<accession>A0A845HUD9</accession>
<proteinExistence type="predicted"/>
<organism evidence="2 3">
    <name type="scientific">Duganella fentianensis</name>
    <dbReference type="NCBI Taxonomy" id="2692177"/>
    <lineage>
        <taxon>Bacteria</taxon>
        <taxon>Pseudomonadati</taxon>
        <taxon>Pseudomonadota</taxon>
        <taxon>Betaproteobacteria</taxon>
        <taxon>Burkholderiales</taxon>
        <taxon>Oxalobacteraceae</taxon>
        <taxon>Telluria group</taxon>
        <taxon>Duganella</taxon>
    </lineage>
</organism>